<gene>
    <name evidence="2" type="ORF">C8N43_0099</name>
</gene>
<evidence type="ECO:0000313" key="2">
    <source>
        <dbReference type="EMBL" id="PTX55461.1"/>
    </source>
</evidence>
<name>A0A2T6BHC2_9RHOB</name>
<sequence length="212" mass="22810">MVRLILSLAASLILFPIAALSDEALESCLLDQLPQWQFEQADGDAYRATRLAPDLSWSQSHSLSLGVELCDTQIVEAVPIRLQSWPESQVLPELAETWLVRFGASGPDIGGLIAHLELDNLAMAQDILADGVISVGLSAPKGAPGLSMCDEIDFARVAAQLNSRTSFPGFEITQFSIENPSSDPELRAMFESLNPALLACSVSFVAVVGERK</sequence>
<comment type="caution">
    <text evidence="2">The sequence shown here is derived from an EMBL/GenBank/DDBJ whole genome shotgun (WGS) entry which is preliminary data.</text>
</comment>
<keyword evidence="1" id="KW-0732">Signal</keyword>
<protein>
    <submittedName>
        <fullName evidence="2">Uncharacterized protein</fullName>
    </submittedName>
</protein>
<dbReference type="AlphaFoldDB" id="A0A2T6BHC2"/>
<organism evidence="2 3">
    <name type="scientific">Litoreibacter ponti</name>
    <dbReference type="NCBI Taxonomy" id="1510457"/>
    <lineage>
        <taxon>Bacteria</taxon>
        <taxon>Pseudomonadati</taxon>
        <taxon>Pseudomonadota</taxon>
        <taxon>Alphaproteobacteria</taxon>
        <taxon>Rhodobacterales</taxon>
        <taxon>Roseobacteraceae</taxon>
        <taxon>Litoreibacter</taxon>
    </lineage>
</organism>
<accession>A0A2T6BHC2</accession>
<reference evidence="2 3" key="1">
    <citation type="submission" date="2018-04" db="EMBL/GenBank/DDBJ databases">
        <title>Genomic Encyclopedia of Archaeal and Bacterial Type Strains, Phase II (KMG-II): from individual species to whole genera.</title>
        <authorList>
            <person name="Goeker M."/>
        </authorList>
    </citation>
    <scope>NUCLEOTIDE SEQUENCE [LARGE SCALE GENOMIC DNA]</scope>
    <source>
        <strain evidence="2 3">DSM 100977</strain>
    </source>
</reference>
<feature type="chain" id="PRO_5015716820" evidence="1">
    <location>
        <begin position="22"/>
        <end position="212"/>
    </location>
</feature>
<feature type="signal peptide" evidence="1">
    <location>
        <begin position="1"/>
        <end position="21"/>
    </location>
</feature>
<keyword evidence="3" id="KW-1185">Reference proteome</keyword>
<dbReference type="EMBL" id="QBKS01000001">
    <property type="protein sequence ID" value="PTX55461.1"/>
    <property type="molecule type" value="Genomic_DNA"/>
</dbReference>
<dbReference type="Proteomes" id="UP000243978">
    <property type="component" value="Unassembled WGS sequence"/>
</dbReference>
<evidence type="ECO:0000313" key="3">
    <source>
        <dbReference type="Proteomes" id="UP000243978"/>
    </source>
</evidence>
<proteinExistence type="predicted"/>
<evidence type="ECO:0000256" key="1">
    <source>
        <dbReference type="SAM" id="SignalP"/>
    </source>
</evidence>